<keyword evidence="8" id="KW-1185">Reference proteome</keyword>
<dbReference type="HOGENOM" id="CLU_039483_0_3_9"/>
<dbReference type="STRING" id="1216932.CM240_2949"/>
<protein>
    <submittedName>
        <fullName evidence="7">ABC-2 type transporter</fullName>
    </submittedName>
</protein>
<dbReference type="PATRIC" id="fig|1216932.3.peg.2916"/>
<evidence type="ECO:0000256" key="1">
    <source>
        <dbReference type="ARBA" id="ARBA00004141"/>
    </source>
</evidence>
<dbReference type="GO" id="GO:0016020">
    <property type="term" value="C:membrane"/>
    <property type="evidence" value="ECO:0007669"/>
    <property type="project" value="UniProtKB-SubCell"/>
</dbReference>
<evidence type="ECO:0000256" key="5">
    <source>
        <dbReference type="SAM" id="Phobius"/>
    </source>
</evidence>
<keyword evidence="2 5" id="KW-0812">Transmembrane</keyword>
<evidence type="ECO:0000256" key="3">
    <source>
        <dbReference type="ARBA" id="ARBA00022989"/>
    </source>
</evidence>
<dbReference type="EMBL" id="HG917869">
    <property type="protein sequence ID" value="CDM70066.1"/>
    <property type="molecule type" value="Genomic_DNA"/>
</dbReference>
<evidence type="ECO:0000256" key="2">
    <source>
        <dbReference type="ARBA" id="ARBA00022692"/>
    </source>
</evidence>
<evidence type="ECO:0000313" key="7">
    <source>
        <dbReference type="EMBL" id="CDM70066.1"/>
    </source>
</evidence>
<keyword evidence="4 5" id="KW-0472">Membrane</keyword>
<feature type="transmembrane region" description="Helical" evidence="5">
    <location>
        <begin position="185"/>
        <end position="207"/>
    </location>
</feature>
<dbReference type="Pfam" id="PF12698">
    <property type="entry name" value="ABC2_membrane_3"/>
    <property type="match status" value="1"/>
</dbReference>
<accession>W6RZI2</accession>
<dbReference type="RefSeq" id="WP_044040233.1">
    <property type="nucleotide sequence ID" value="NZ_HG917869.1"/>
</dbReference>
<feature type="transmembrane region" description="Helical" evidence="5">
    <location>
        <begin position="351"/>
        <end position="373"/>
    </location>
</feature>
<dbReference type="OrthoDB" id="1883918at2"/>
<feature type="transmembrane region" description="Helical" evidence="5">
    <location>
        <begin position="266"/>
        <end position="288"/>
    </location>
</feature>
<evidence type="ECO:0000313" key="8">
    <source>
        <dbReference type="Proteomes" id="UP000019426"/>
    </source>
</evidence>
<comment type="subcellular location">
    <subcellularLocation>
        <location evidence="1">Membrane</location>
        <topology evidence="1">Multi-pass membrane protein</topology>
    </subcellularLocation>
</comment>
<dbReference type="Proteomes" id="UP000019426">
    <property type="component" value="Chromosome M2/40_rep2"/>
</dbReference>
<proteinExistence type="predicted"/>
<feature type="transmembrane region" description="Helical" evidence="5">
    <location>
        <begin position="228"/>
        <end position="251"/>
    </location>
</feature>
<sequence>MFLVMLKKELKMFFRSKGNVMMLFLFPIVLITTLSLSLNNIMSAEVEIFGENDKDSMVYYSVNEDSKYKDGFLMFTEEIEKEINIEFKEVDALDEVRANIDEKKAIAYVSLYENNFDIYTSKNGDTMKSKVFKSMLESLFNKYGAYETIAEFNPEALRSLVENTYDEYVVSEDVNGKRTVTAAEYYTFAELALIILNLAGVIGELVYKEKQLNTINRIKMSKASERTMIFSKIALGTIISILQTLLVYIYTTLILKVNWGENTLKFILLFVVFGLFSSMLGAIVGIACKTDTATGGILSGATFVICALGGSYSTRSMITTVPVLNKLMYLSPIYWINTATSTMICGLESNLYLIAIMIPIILSFLLLIFYSVVMKKKGGTIDV</sequence>
<gene>
    <name evidence="7" type="ORF">CM240_2949</name>
</gene>
<name>W6RZI2_9CLOT</name>
<dbReference type="KEGG" id="clt:CM240_2949"/>
<dbReference type="PANTHER" id="PTHR43027:SF1">
    <property type="entry name" value="DOXORUBICIN RESISTANCE ABC TRANSPORTER PERMEASE PROTEIN DRRC-RELATED"/>
    <property type="match status" value="1"/>
</dbReference>
<feature type="domain" description="ABC-2 type transporter transmembrane" evidence="6">
    <location>
        <begin position="21"/>
        <end position="370"/>
    </location>
</feature>
<organism evidence="7 8">
    <name type="scientific">Clostridium bornimense</name>
    <dbReference type="NCBI Taxonomy" id="1216932"/>
    <lineage>
        <taxon>Bacteria</taxon>
        <taxon>Bacillati</taxon>
        <taxon>Bacillota</taxon>
        <taxon>Clostridia</taxon>
        <taxon>Eubacteriales</taxon>
        <taxon>Clostridiaceae</taxon>
        <taxon>Clostridium</taxon>
    </lineage>
</organism>
<evidence type="ECO:0000256" key="4">
    <source>
        <dbReference type="ARBA" id="ARBA00023136"/>
    </source>
</evidence>
<dbReference type="eggNOG" id="COG0842">
    <property type="taxonomic scope" value="Bacteria"/>
</dbReference>
<dbReference type="InterPro" id="IPR052902">
    <property type="entry name" value="ABC-2_transporter"/>
</dbReference>
<dbReference type="InterPro" id="IPR013525">
    <property type="entry name" value="ABC2_TM"/>
</dbReference>
<dbReference type="PANTHER" id="PTHR43027">
    <property type="entry name" value="DOXORUBICIN RESISTANCE ABC TRANSPORTER PERMEASE PROTEIN DRRC-RELATED"/>
    <property type="match status" value="1"/>
</dbReference>
<reference evidence="7 8" key="1">
    <citation type="submission" date="2013-11" db="EMBL/GenBank/DDBJ databases">
        <title>Complete genome sequence of Clostridum sp. M2/40.</title>
        <authorList>
            <person name="Wibberg D."/>
            <person name="Puehler A."/>
            <person name="Schlueter A."/>
        </authorList>
    </citation>
    <scope>NUCLEOTIDE SEQUENCE [LARGE SCALE GENOMIC DNA]</scope>
    <source>
        <strain evidence="8">M2/40</strain>
    </source>
</reference>
<dbReference type="AlphaFoldDB" id="W6RZI2"/>
<evidence type="ECO:0000259" key="6">
    <source>
        <dbReference type="Pfam" id="PF12698"/>
    </source>
</evidence>
<keyword evidence="3 5" id="KW-1133">Transmembrane helix</keyword>
<feature type="transmembrane region" description="Helical" evidence="5">
    <location>
        <begin position="295"/>
        <end position="314"/>
    </location>
</feature>
<dbReference type="GO" id="GO:0140359">
    <property type="term" value="F:ABC-type transporter activity"/>
    <property type="evidence" value="ECO:0007669"/>
    <property type="project" value="InterPro"/>
</dbReference>